<gene>
    <name evidence="2" type="ORF">jaqu_31340</name>
</gene>
<dbReference type="RefSeq" id="WP_043919916.1">
    <property type="nucleotide sequence ID" value="NZ_FZPF01000001.1"/>
</dbReference>
<comment type="caution">
    <text evidence="2">The sequence shown here is derived from an EMBL/GenBank/DDBJ whole genome shotgun (WGS) entry which is preliminary data.</text>
</comment>
<dbReference type="Pfam" id="PF05618">
    <property type="entry name" value="Zn_protease"/>
    <property type="match status" value="1"/>
</dbReference>
<dbReference type="EMBL" id="JYFE01000060">
    <property type="protein sequence ID" value="KIT14809.1"/>
    <property type="molecule type" value="Genomic_DNA"/>
</dbReference>
<name>A0A0D1EAT4_9RHOB</name>
<accession>A0A0D1EAT4</accession>
<dbReference type="InterPro" id="IPR021109">
    <property type="entry name" value="Peptidase_aspartic_dom_sf"/>
</dbReference>
<sequence>MLVVGWQERVDLPLLGLTNLKAKIDTGARTSALHATDIVAFERDGSRWVHFHTRFDDDARDTDVECPIHDQREITNTSGVPERRYVIRTKFRISNRLWRIDLSLTERTEMKFRMIIGRTALRGHSILVDPGKRNLTTLAPAKPNH</sequence>
<organism evidence="2 3">
    <name type="scientific">Jannaschia aquimarina</name>
    <dbReference type="NCBI Taxonomy" id="935700"/>
    <lineage>
        <taxon>Bacteria</taxon>
        <taxon>Pseudomonadati</taxon>
        <taxon>Pseudomonadota</taxon>
        <taxon>Alphaproteobacteria</taxon>
        <taxon>Rhodobacterales</taxon>
        <taxon>Roseobacteraceae</taxon>
        <taxon>Jannaschia</taxon>
    </lineage>
</organism>
<dbReference type="STRING" id="935700.jaqu_31340"/>
<dbReference type="SUPFAM" id="SSF50630">
    <property type="entry name" value="Acid proteases"/>
    <property type="match status" value="1"/>
</dbReference>
<keyword evidence="3" id="KW-1185">Reference proteome</keyword>
<evidence type="ECO:0000313" key="2">
    <source>
        <dbReference type="EMBL" id="KIT14809.1"/>
    </source>
</evidence>
<proteinExistence type="predicted"/>
<feature type="domain" description="Retropepsin-like aspartic endopeptidase" evidence="1">
    <location>
        <begin position="3"/>
        <end position="135"/>
    </location>
</feature>
<dbReference type="PANTHER" id="PTHR38037:SF2">
    <property type="entry name" value="ATP-DEPENDENT ZINC PROTEASE DOMAIN-CONTAINING PROTEIN-RELATED"/>
    <property type="match status" value="1"/>
</dbReference>
<evidence type="ECO:0000313" key="3">
    <source>
        <dbReference type="Proteomes" id="UP000032232"/>
    </source>
</evidence>
<dbReference type="Proteomes" id="UP000032232">
    <property type="component" value="Unassembled WGS sequence"/>
</dbReference>
<dbReference type="OrthoDB" id="9782977at2"/>
<dbReference type="PANTHER" id="PTHR38037">
    <property type="entry name" value="ZN_PROTEASE DOMAIN-CONTAINING PROTEIN"/>
    <property type="match status" value="1"/>
</dbReference>
<dbReference type="Gene3D" id="2.40.70.10">
    <property type="entry name" value="Acid Proteases"/>
    <property type="match status" value="1"/>
</dbReference>
<evidence type="ECO:0000259" key="1">
    <source>
        <dbReference type="Pfam" id="PF05618"/>
    </source>
</evidence>
<protein>
    <recommendedName>
        <fullName evidence="1">Retropepsin-like aspartic endopeptidase domain-containing protein</fullName>
    </recommendedName>
</protein>
<dbReference type="InterPro" id="IPR008503">
    <property type="entry name" value="Asp_endopeptidase"/>
</dbReference>
<dbReference type="PATRIC" id="fig|935700.4.peg.3238"/>
<reference evidence="2 3" key="1">
    <citation type="submission" date="2015-02" db="EMBL/GenBank/DDBJ databases">
        <title>Genome Sequence of Jannaschia aquimarina DSM28248, a member of the Roseobacter clade.</title>
        <authorList>
            <person name="Voget S."/>
            <person name="Daniel R."/>
        </authorList>
    </citation>
    <scope>NUCLEOTIDE SEQUENCE [LARGE SCALE GENOMIC DNA]</scope>
    <source>
        <strain evidence="2 3">GSW-M26</strain>
    </source>
</reference>
<dbReference type="AlphaFoldDB" id="A0A0D1EAT4"/>